<dbReference type="Pfam" id="PF02875">
    <property type="entry name" value="Mur_ligase_C"/>
    <property type="match status" value="1"/>
</dbReference>
<dbReference type="InterPro" id="IPR004101">
    <property type="entry name" value="Mur_ligase_C"/>
</dbReference>
<protein>
    <submittedName>
        <fullName evidence="12">Mur ligase family protein</fullName>
    </submittedName>
</protein>
<dbReference type="InterPro" id="IPR050061">
    <property type="entry name" value="MurCDEF_pg_biosynth"/>
</dbReference>
<comment type="caution">
    <text evidence="12">The sequence shown here is derived from an EMBL/GenBank/DDBJ whole genome shotgun (WGS) entry which is preliminary data.</text>
</comment>
<dbReference type="Pfam" id="PF01225">
    <property type="entry name" value="Mur_ligase"/>
    <property type="match status" value="1"/>
</dbReference>
<dbReference type="Gene3D" id="3.90.190.20">
    <property type="entry name" value="Mur ligase, C-terminal domain"/>
    <property type="match status" value="1"/>
</dbReference>
<gene>
    <name evidence="12" type="ORF">WKR92_01835</name>
</gene>
<feature type="domain" description="Mur ligase N-terminal catalytic" evidence="9">
    <location>
        <begin position="3"/>
        <end position="97"/>
    </location>
</feature>
<keyword evidence="5" id="KW-0133">Cell shape</keyword>
<evidence type="ECO:0000256" key="2">
    <source>
        <dbReference type="ARBA" id="ARBA00022618"/>
    </source>
</evidence>
<evidence type="ECO:0000256" key="6">
    <source>
        <dbReference type="ARBA" id="ARBA00022984"/>
    </source>
</evidence>
<dbReference type="Proteomes" id="UP001580928">
    <property type="component" value="Unassembled WGS sequence"/>
</dbReference>
<evidence type="ECO:0000256" key="8">
    <source>
        <dbReference type="ARBA" id="ARBA00023316"/>
    </source>
</evidence>
<evidence type="ECO:0000259" key="10">
    <source>
        <dbReference type="Pfam" id="PF02875"/>
    </source>
</evidence>
<dbReference type="PANTHER" id="PTHR43445:SF5">
    <property type="entry name" value="UDP-N-ACETYLMURAMATE--L-ALANYL-GAMMA-D-GLUTAMYL-MESO-2,6-DIAMINOHEPTANDIOATE LIGASE"/>
    <property type="match status" value="1"/>
</dbReference>
<dbReference type="Pfam" id="PF08245">
    <property type="entry name" value="Mur_ligase_M"/>
    <property type="match status" value="1"/>
</dbReference>
<dbReference type="SUPFAM" id="SSF51984">
    <property type="entry name" value="MurCD N-terminal domain"/>
    <property type="match status" value="1"/>
</dbReference>
<accession>A0ABV5CAK0</accession>
<evidence type="ECO:0000259" key="11">
    <source>
        <dbReference type="Pfam" id="PF08245"/>
    </source>
</evidence>
<evidence type="ECO:0000256" key="3">
    <source>
        <dbReference type="ARBA" id="ARBA00022741"/>
    </source>
</evidence>
<name>A0ABV5CAK0_9SPHI</name>
<dbReference type="GO" id="GO:0016874">
    <property type="term" value="F:ligase activity"/>
    <property type="evidence" value="ECO:0007669"/>
    <property type="project" value="UniProtKB-KW"/>
</dbReference>
<dbReference type="EMBL" id="JBBVGT010000002">
    <property type="protein sequence ID" value="MFB5944566.1"/>
    <property type="molecule type" value="Genomic_DNA"/>
</dbReference>
<feature type="domain" description="Mur ligase central" evidence="11">
    <location>
        <begin position="108"/>
        <end position="283"/>
    </location>
</feature>
<dbReference type="PANTHER" id="PTHR43445">
    <property type="entry name" value="UDP-N-ACETYLMURAMATE--L-ALANINE LIGASE-RELATED"/>
    <property type="match status" value="1"/>
</dbReference>
<keyword evidence="13" id="KW-1185">Reference proteome</keyword>
<dbReference type="SUPFAM" id="SSF53244">
    <property type="entry name" value="MurD-like peptide ligases, peptide-binding domain"/>
    <property type="match status" value="1"/>
</dbReference>
<evidence type="ECO:0000256" key="7">
    <source>
        <dbReference type="ARBA" id="ARBA00023306"/>
    </source>
</evidence>
<keyword evidence="3" id="KW-0547">Nucleotide-binding</keyword>
<keyword evidence="7" id="KW-0131">Cell cycle</keyword>
<dbReference type="InterPro" id="IPR013221">
    <property type="entry name" value="Mur_ligase_cen"/>
</dbReference>
<keyword evidence="4" id="KW-0067">ATP-binding</keyword>
<evidence type="ECO:0000256" key="5">
    <source>
        <dbReference type="ARBA" id="ARBA00022960"/>
    </source>
</evidence>
<evidence type="ECO:0000259" key="9">
    <source>
        <dbReference type="Pfam" id="PF01225"/>
    </source>
</evidence>
<organism evidence="12 13">
    <name type="scientific">Albibacterium profundi</name>
    <dbReference type="NCBI Taxonomy" id="3134906"/>
    <lineage>
        <taxon>Bacteria</taxon>
        <taxon>Pseudomonadati</taxon>
        <taxon>Bacteroidota</taxon>
        <taxon>Sphingobacteriia</taxon>
        <taxon>Sphingobacteriales</taxon>
        <taxon>Sphingobacteriaceae</taxon>
        <taxon>Albibacterium</taxon>
    </lineage>
</organism>
<reference evidence="12 13" key="1">
    <citation type="submission" date="2024-04" db="EMBL/GenBank/DDBJ databases">
        <title>Albibacterium profundi sp. nov., isolated from sediment of the Challenger Deep of Mariana Trench.</title>
        <authorList>
            <person name="Wang Y."/>
        </authorList>
    </citation>
    <scope>NUCLEOTIDE SEQUENCE [LARGE SCALE GENOMIC DNA]</scope>
    <source>
        <strain evidence="12 13">RHL897</strain>
    </source>
</reference>
<proteinExistence type="predicted"/>
<keyword evidence="8" id="KW-0961">Cell wall biogenesis/degradation</keyword>
<dbReference type="SUPFAM" id="SSF53623">
    <property type="entry name" value="MurD-like peptide ligases, catalytic domain"/>
    <property type="match status" value="1"/>
</dbReference>
<keyword evidence="2" id="KW-0132">Cell division</keyword>
<dbReference type="InterPro" id="IPR036565">
    <property type="entry name" value="Mur-like_cat_sf"/>
</dbReference>
<dbReference type="InterPro" id="IPR000713">
    <property type="entry name" value="Mur_ligase_N"/>
</dbReference>
<evidence type="ECO:0000256" key="4">
    <source>
        <dbReference type="ARBA" id="ARBA00022840"/>
    </source>
</evidence>
<feature type="domain" description="Mur ligase C-terminal" evidence="10">
    <location>
        <begin position="306"/>
        <end position="413"/>
    </location>
</feature>
<dbReference type="InterPro" id="IPR036615">
    <property type="entry name" value="Mur_ligase_C_dom_sf"/>
</dbReference>
<keyword evidence="1 12" id="KW-0436">Ligase</keyword>
<evidence type="ECO:0000313" key="13">
    <source>
        <dbReference type="Proteomes" id="UP001580928"/>
    </source>
</evidence>
<sequence>MRVHFIAIGGSIMHYLAIALAKKGYIVSGSDDYIFEPAYTNLKANALLPKENGWFPEKIDDQIDAVILGMHAKEDNPELLKAKELGLTVYSYPEFIYEQSVNKTRVVIGGSYGKTTITSMIMHVLKELERDFDYVVGAELEGFENSVRISKDAPIVIIEGDDYLASVEDKRPKFLLYKANIALISGLAWDHVDVYPTFDSYLHQFNLFIKSIEPKGTLIYNKEDKKVQELVAEDSSNINKHGYRTPEFTINKGQTSVSTPVGEIPLQVFGRHNLSNLAAAYTVCEWIGISREEFYDAIKSFKGAARRLEFVTSNNDSVVYKDFAHTPSKVAASVQAVKEQYPDKTLVAIMELPSNAGLNENFLSGYKDSMNKADVPIIFINQESFKQKNMEPVSDELLRKAFNNEDIVCFNTVLGLKDHLKEMDSSGKNLLFMSYANFGGISVVNFADVFIS</sequence>
<dbReference type="Gene3D" id="3.40.1190.10">
    <property type="entry name" value="Mur-like, catalytic domain"/>
    <property type="match status" value="1"/>
</dbReference>
<evidence type="ECO:0000313" key="12">
    <source>
        <dbReference type="EMBL" id="MFB5944566.1"/>
    </source>
</evidence>
<dbReference type="RefSeq" id="WP_375556130.1">
    <property type="nucleotide sequence ID" value="NZ_JBBVGT010000002.1"/>
</dbReference>
<evidence type="ECO:0000256" key="1">
    <source>
        <dbReference type="ARBA" id="ARBA00022598"/>
    </source>
</evidence>
<dbReference type="Gene3D" id="3.40.50.720">
    <property type="entry name" value="NAD(P)-binding Rossmann-like Domain"/>
    <property type="match status" value="1"/>
</dbReference>
<keyword evidence="6" id="KW-0573">Peptidoglycan synthesis</keyword>